<feature type="signal peptide" evidence="1">
    <location>
        <begin position="1"/>
        <end position="19"/>
    </location>
</feature>
<dbReference type="GeneID" id="72062003"/>
<name>A0A9Q8V5X2_9HYPO</name>
<dbReference type="OrthoDB" id="4925498at2759"/>
<dbReference type="RefSeq" id="XP_047836760.1">
    <property type="nucleotide sequence ID" value="XM_047980803.1"/>
</dbReference>
<dbReference type="AlphaFoldDB" id="A0A9Q8V5X2"/>
<dbReference type="EMBL" id="CP086354">
    <property type="protein sequence ID" value="UNI13279.1"/>
    <property type="molecule type" value="Genomic_DNA"/>
</dbReference>
<accession>A0A9Q8V5X2</accession>
<dbReference type="Proteomes" id="UP000829364">
    <property type="component" value="Chromosome 1"/>
</dbReference>
<evidence type="ECO:0000256" key="1">
    <source>
        <dbReference type="SAM" id="SignalP"/>
    </source>
</evidence>
<proteinExistence type="predicted"/>
<protein>
    <submittedName>
        <fullName evidence="2">Uncharacterized protein</fullName>
    </submittedName>
</protein>
<keyword evidence="1" id="KW-0732">Signal</keyword>
<evidence type="ECO:0000313" key="2">
    <source>
        <dbReference type="EMBL" id="UNI13279.1"/>
    </source>
</evidence>
<evidence type="ECO:0000313" key="3">
    <source>
        <dbReference type="Proteomes" id="UP000829364"/>
    </source>
</evidence>
<sequence length="117" mass="12440">MQAFSFLVAFAITFSSTFAAPADTASTRQQQVNYAEVAALSQKLADLRNSVLGQIQQVTGDETTSRIAGQFNLGGSIQRLNGAANDISGAIGSMEKILNNVASQYSSDEKANWKNFG</sequence>
<gene>
    <name evidence="2" type="ORF">JDV02_000036</name>
</gene>
<organism evidence="2 3">
    <name type="scientific">Purpureocillium takamizusanense</name>
    <dbReference type="NCBI Taxonomy" id="2060973"/>
    <lineage>
        <taxon>Eukaryota</taxon>
        <taxon>Fungi</taxon>
        <taxon>Dikarya</taxon>
        <taxon>Ascomycota</taxon>
        <taxon>Pezizomycotina</taxon>
        <taxon>Sordariomycetes</taxon>
        <taxon>Hypocreomycetidae</taxon>
        <taxon>Hypocreales</taxon>
        <taxon>Ophiocordycipitaceae</taxon>
        <taxon>Purpureocillium</taxon>
    </lineage>
</organism>
<keyword evidence="3" id="KW-1185">Reference proteome</keyword>
<reference evidence="2" key="1">
    <citation type="submission" date="2021-11" db="EMBL/GenBank/DDBJ databases">
        <title>Purpureocillium_takamizusanense_genome.</title>
        <authorList>
            <person name="Nguyen N.-H."/>
        </authorList>
    </citation>
    <scope>NUCLEOTIDE SEQUENCE</scope>
    <source>
        <strain evidence="2">PT3</strain>
    </source>
</reference>
<dbReference type="KEGG" id="ptkz:JDV02_000036"/>
<feature type="chain" id="PRO_5040249944" evidence="1">
    <location>
        <begin position="20"/>
        <end position="117"/>
    </location>
</feature>